<sequence length="235" mass="26855">MEESVPSPTTAEHSVPAPRTVDRSVPDPTTVEHRTHGSKPTESIKDVVLWRKKNQSILVILVATALYVALEVYQFNFLAVTSWVAMFVVTVLFLSGNIHRLLAKEAPDMSRMEMSEKTATEMAYTVKEVIEEGFRWLLRVGAERDLFAFGLTIGSLWLLSFIAGRFDLLTFLFTGVMLGMSVPVIYVKYEHKIKEYGWRIKMQSQRCLGVIEEKLKKLKSRVTRQKVVIKEKKTE</sequence>
<reference evidence="2" key="1">
    <citation type="journal article" date="2023" name="Nat. Plants">
        <title>Single-cell RNA sequencing provides a high-resolution roadmap for understanding the multicellular compartmentation of specialized metabolism.</title>
        <authorList>
            <person name="Sun S."/>
            <person name="Shen X."/>
            <person name="Li Y."/>
            <person name="Li Y."/>
            <person name="Wang S."/>
            <person name="Li R."/>
            <person name="Zhang H."/>
            <person name="Shen G."/>
            <person name="Guo B."/>
            <person name="Wei J."/>
            <person name="Xu J."/>
            <person name="St-Pierre B."/>
            <person name="Chen S."/>
            <person name="Sun C."/>
        </authorList>
    </citation>
    <scope>NUCLEOTIDE SEQUENCE [LARGE SCALE GENOMIC DNA]</scope>
</reference>
<accession>A0ACC0B130</accession>
<keyword evidence="2" id="KW-1185">Reference proteome</keyword>
<comment type="caution">
    <text evidence="1">The sequence shown here is derived from an EMBL/GenBank/DDBJ whole genome shotgun (WGS) entry which is preliminary data.</text>
</comment>
<gene>
    <name evidence="1" type="ORF">M9H77_15749</name>
</gene>
<name>A0ACC0B130_CATRO</name>
<organism evidence="1 2">
    <name type="scientific">Catharanthus roseus</name>
    <name type="common">Madagascar periwinkle</name>
    <name type="synonym">Vinca rosea</name>
    <dbReference type="NCBI Taxonomy" id="4058"/>
    <lineage>
        <taxon>Eukaryota</taxon>
        <taxon>Viridiplantae</taxon>
        <taxon>Streptophyta</taxon>
        <taxon>Embryophyta</taxon>
        <taxon>Tracheophyta</taxon>
        <taxon>Spermatophyta</taxon>
        <taxon>Magnoliopsida</taxon>
        <taxon>eudicotyledons</taxon>
        <taxon>Gunneridae</taxon>
        <taxon>Pentapetalae</taxon>
        <taxon>asterids</taxon>
        <taxon>lamiids</taxon>
        <taxon>Gentianales</taxon>
        <taxon>Apocynaceae</taxon>
        <taxon>Rauvolfioideae</taxon>
        <taxon>Vinceae</taxon>
        <taxon>Catharanthinae</taxon>
        <taxon>Catharanthus</taxon>
    </lineage>
</organism>
<evidence type="ECO:0000313" key="1">
    <source>
        <dbReference type="EMBL" id="KAI5665896.1"/>
    </source>
</evidence>
<dbReference type="EMBL" id="CM044704">
    <property type="protein sequence ID" value="KAI5665896.1"/>
    <property type="molecule type" value="Genomic_DNA"/>
</dbReference>
<evidence type="ECO:0000313" key="2">
    <source>
        <dbReference type="Proteomes" id="UP001060085"/>
    </source>
</evidence>
<protein>
    <submittedName>
        <fullName evidence="1">Uncharacterized protein</fullName>
    </submittedName>
</protein>
<dbReference type="Proteomes" id="UP001060085">
    <property type="component" value="Linkage Group LG04"/>
</dbReference>
<proteinExistence type="predicted"/>